<dbReference type="EMBL" id="SAEB01000003">
    <property type="protein sequence ID" value="RVD87680.1"/>
    <property type="molecule type" value="Genomic_DNA"/>
</dbReference>
<gene>
    <name evidence="3" type="ORF">DFL_001897</name>
</gene>
<feature type="compositionally biased region" description="Basic residues" evidence="2">
    <location>
        <begin position="422"/>
        <end position="438"/>
    </location>
</feature>
<dbReference type="RefSeq" id="XP_067493224.1">
    <property type="nucleotide sequence ID" value="XM_067630594.1"/>
</dbReference>
<feature type="compositionally biased region" description="Acidic residues" evidence="2">
    <location>
        <begin position="1091"/>
        <end position="1111"/>
    </location>
</feature>
<feature type="compositionally biased region" description="Polar residues" evidence="2">
    <location>
        <begin position="601"/>
        <end position="611"/>
    </location>
</feature>
<feature type="compositionally biased region" description="Acidic residues" evidence="2">
    <location>
        <begin position="515"/>
        <end position="530"/>
    </location>
</feature>
<feature type="compositionally biased region" description="Acidic residues" evidence="2">
    <location>
        <begin position="588"/>
        <end position="597"/>
    </location>
</feature>
<evidence type="ECO:0000313" key="3">
    <source>
        <dbReference type="EMBL" id="RVD87680.1"/>
    </source>
</evidence>
<dbReference type="OrthoDB" id="5371589at2759"/>
<evidence type="ECO:0000256" key="1">
    <source>
        <dbReference type="SAM" id="Coils"/>
    </source>
</evidence>
<keyword evidence="4" id="KW-1185">Reference proteome</keyword>
<sequence>MFWSLASISIRTFEVRAWHLLPTRRIFHRQSLDPLRDSPHLRPYGHNRASLGSIPPVFHPTDETPSKSYIETPINPSHLSTRLTPAFDALGISFQTSGSHHHHSKSNIRFPENINPQHRSIIEGMLKTNWSPGDLEGRENSIIMDHNGIPEDSPPPLASSTPVPISILPPDETEWKTATIKTGGPNTAKKVYEQGGIWQTEGVIRSGELFYDKKTKLFRNYKQDWEQTSAKDEDDNRSVIFEEIQFVPEIADSTQDVEMEDVEVPVSVPTTPTAGLRRAVTRSQNTVRKAQPQEDTKAFPQTEPRRPVKSILKTPIVPLEASGLYKTGKSTGNTHRSWGWYDSTSFSPLDGREVVETPAKKATKGKGKGKGRNVQVDEVVDERILSSEESEGERPKGKNYNEDKDDESEFEDSGDEGDRTPSKKPKTTKGKSAGRKPKKEQESSCEEEGDKEEKEKPAPKKQGKPQAAPKNKRRKQKNEDEGAFKPDNSSSDVEEEYETSKPRRGRKPTKVEQVVDNDEENNEGAEEAGGEEVTSNTGADQGSENEDAGEEEIESEGGEEGENKTGAGSGSDNDDNNGSKNNNQSGSEEGEEDEDEYIPQKSGTAVRSTGTKKGADPPQPLVSKSSSSKSRDRSLMKRMSVENQRAKADGQPGLRKAQAGKAFEIQEQFKRDGSLREVQLSGFVPSETGWAPGQKEKAPPAPPAFKFPKTVEEGTSMEKPSQVEGLDGIKKIHNETEQRTETVFPITQKELETAITTIEQSDELLKKALENGRKYRHRGRKAMKKIATLEDRIRELEEELKKAGNDCAELELQVAAKNAIGHDNLSYLYADPDPKIDDLLYGEGGQGRRIFPDKYPTIDDIKKIGGAQLYFQKCNRLPFSSKIRNNPFHHEDMYERRRIISDLTFPGNAMLIDHGTDYFFKCCFCSKVSPINISFFQDELIWSVCKCFACDAHMCCGYCSRWTAPTIPSRLPETRTAIELLNGRKGKENYEASLYLRGIWWDYIRQKEDSEAHEGFRGLMAENCRFEFGYPDSETSFERAAEGNTKQAGLRSIGRIKRKSEDGEEANASKRIKIEEILEKRRLARRPPLPEADEDDEEDDDEEEYEDDEIEVVVGGDGSRPAGRWPVESAVE</sequence>
<organism evidence="3 4">
    <name type="scientific">Arthrobotrys flagrans</name>
    <name type="common">Nematode-trapping fungus</name>
    <name type="synonym">Trichothecium flagrans</name>
    <dbReference type="NCBI Taxonomy" id="97331"/>
    <lineage>
        <taxon>Eukaryota</taxon>
        <taxon>Fungi</taxon>
        <taxon>Dikarya</taxon>
        <taxon>Ascomycota</taxon>
        <taxon>Pezizomycotina</taxon>
        <taxon>Orbiliomycetes</taxon>
        <taxon>Orbiliales</taxon>
        <taxon>Orbiliaceae</taxon>
        <taxon>Arthrobotrys</taxon>
    </lineage>
</organism>
<feature type="compositionally biased region" description="Basic and acidic residues" evidence="2">
    <location>
        <begin position="381"/>
        <end position="402"/>
    </location>
</feature>
<reference evidence="3 4" key="1">
    <citation type="submission" date="2019-01" db="EMBL/GenBank/DDBJ databases">
        <title>Intercellular communication is required for trap formation in the nematode-trapping fungus Duddingtonia flagrans.</title>
        <authorList>
            <person name="Youssar L."/>
            <person name="Wernet V."/>
            <person name="Hensel N."/>
            <person name="Hildebrandt H.-G."/>
            <person name="Fischer R."/>
        </authorList>
    </citation>
    <scope>NUCLEOTIDE SEQUENCE [LARGE SCALE GENOMIC DNA]</scope>
    <source>
        <strain evidence="3 4">CBS H-5679</strain>
    </source>
</reference>
<dbReference type="AlphaFoldDB" id="A0A437A9N6"/>
<dbReference type="GeneID" id="93584208"/>
<feature type="region of interest" description="Disordered" evidence="2">
    <location>
        <begin position="280"/>
        <end position="662"/>
    </location>
</feature>
<feature type="compositionally biased region" description="Basic residues" evidence="2">
    <location>
        <begin position="361"/>
        <end position="371"/>
    </location>
</feature>
<keyword evidence="1" id="KW-0175">Coiled coil</keyword>
<feature type="compositionally biased region" description="Basic and acidic residues" evidence="2">
    <location>
        <begin position="350"/>
        <end position="359"/>
    </location>
</feature>
<feature type="compositionally biased region" description="Acidic residues" evidence="2">
    <location>
        <begin position="543"/>
        <end position="560"/>
    </location>
</feature>
<accession>A0A437A9N6</accession>
<feature type="region of interest" description="Disordered" evidence="2">
    <location>
        <begin position="685"/>
        <end position="708"/>
    </location>
</feature>
<dbReference type="Proteomes" id="UP000283090">
    <property type="component" value="Unassembled WGS sequence"/>
</dbReference>
<dbReference type="VEuPathDB" id="FungiDB:DFL_001897"/>
<feature type="region of interest" description="Disordered" evidence="2">
    <location>
        <begin position="1083"/>
        <end position="1132"/>
    </location>
</feature>
<evidence type="ECO:0000313" key="4">
    <source>
        <dbReference type="Proteomes" id="UP000283090"/>
    </source>
</evidence>
<proteinExistence type="predicted"/>
<feature type="coiled-coil region" evidence="1">
    <location>
        <begin position="779"/>
        <end position="813"/>
    </location>
</feature>
<comment type="caution">
    <text evidence="3">The sequence shown here is derived from an EMBL/GenBank/DDBJ whole genome shotgun (WGS) entry which is preliminary data.</text>
</comment>
<feature type="compositionally biased region" description="Polar residues" evidence="2">
    <location>
        <begin position="328"/>
        <end position="347"/>
    </location>
</feature>
<evidence type="ECO:0000256" key="2">
    <source>
        <dbReference type="SAM" id="MobiDB-lite"/>
    </source>
</evidence>
<feature type="compositionally biased region" description="Low complexity" evidence="2">
    <location>
        <begin position="576"/>
        <end position="587"/>
    </location>
</feature>
<feature type="compositionally biased region" description="Acidic residues" evidence="2">
    <location>
        <begin position="403"/>
        <end position="415"/>
    </location>
</feature>
<name>A0A437A9N6_ARTFL</name>
<protein>
    <submittedName>
        <fullName evidence="3">Uncharacterized protein</fullName>
    </submittedName>
</protein>